<accession>A0A0G4KGP5</accession>
<reference evidence="3" key="1">
    <citation type="submission" date="2015-05" db="EMBL/GenBank/DDBJ databases">
        <authorList>
            <person name="Fogelqvist Johan"/>
        </authorList>
    </citation>
    <scope>NUCLEOTIDE SEQUENCE [LARGE SCALE GENOMIC DNA]</scope>
</reference>
<dbReference type="AlphaFoldDB" id="A0A0G4KGP5"/>
<gene>
    <name evidence="2" type="ORF">BN1723_001592</name>
</gene>
<proteinExistence type="predicted"/>
<sequence>MSCRMLGVGNAYHGAQMRTVSDGYRMSNMSLGGPARPPQHMASPSSGSRPSPSASPAPVPAGKPEKEKKKRNFLGMKKSSKD</sequence>
<evidence type="ECO:0000313" key="3">
    <source>
        <dbReference type="Proteomes" id="UP000045706"/>
    </source>
</evidence>
<name>A0A0G4KGP5_VERLO</name>
<feature type="compositionally biased region" description="Low complexity" evidence="1">
    <location>
        <begin position="42"/>
        <end position="52"/>
    </location>
</feature>
<dbReference type="EMBL" id="CVQI01000002">
    <property type="protein sequence ID" value="CRJ88572.1"/>
    <property type="molecule type" value="Genomic_DNA"/>
</dbReference>
<organism evidence="2 3">
    <name type="scientific">Verticillium longisporum</name>
    <name type="common">Verticillium dahliae var. longisporum</name>
    <dbReference type="NCBI Taxonomy" id="100787"/>
    <lineage>
        <taxon>Eukaryota</taxon>
        <taxon>Fungi</taxon>
        <taxon>Dikarya</taxon>
        <taxon>Ascomycota</taxon>
        <taxon>Pezizomycotina</taxon>
        <taxon>Sordariomycetes</taxon>
        <taxon>Hypocreomycetidae</taxon>
        <taxon>Glomerellales</taxon>
        <taxon>Plectosphaerellaceae</taxon>
        <taxon>Verticillium</taxon>
    </lineage>
</organism>
<evidence type="ECO:0000256" key="1">
    <source>
        <dbReference type="SAM" id="MobiDB-lite"/>
    </source>
</evidence>
<protein>
    <submittedName>
        <fullName evidence="2">Uncharacterized protein</fullName>
    </submittedName>
</protein>
<dbReference type="Proteomes" id="UP000045706">
    <property type="component" value="Unassembled WGS sequence"/>
</dbReference>
<feature type="region of interest" description="Disordered" evidence="1">
    <location>
        <begin position="23"/>
        <end position="82"/>
    </location>
</feature>
<evidence type="ECO:0000313" key="2">
    <source>
        <dbReference type="EMBL" id="CRJ88572.1"/>
    </source>
</evidence>
<feature type="compositionally biased region" description="Basic residues" evidence="1">
    <location>
        <begin position="68"/>
        <end position="82"/>
    </location>
</feature>